<dbReference type="SMART" id="SM00840">
    <property type="entry name" value="DALR_2"/>
    <property type="match status" value="1"/>
</dbReference>
<dbReference type="CDD" id="cd00672">
    <property type="entry name" value="CysRS_core"/>
    <property type="match status" value="1"/>
</dbReference>
<dbReference type="RefSeq" id="WP_194537771.1">
    <property type="nucleotide sequence ID" value="NZ_JACEFB010000005.1"/>
</dbReference>
<keyword evidence="5 12" id="KW-0436">Ligase</keyword>
<feature type="binding site" evidence="12">
    <location>
        <position position="29"/>
    </location>
    <ligand>
        <name>Zn(2+)</name>
        <dbReference type="ChEBI" id="CHEBI:29105"/>
    </ligand>
</feature>
<dbReference type="Gene3D" id="3.40.50.620">
    <property type="entry name" value="HUPs"/>
    <property type="match status" value="1"/>
</dbReference>
<dbReference type="AlphaFoldDB" id="A0A7V8VE25"/>
<feature type="binding site" evidence="12">
    <location>
        <position position="237"/>
    </location>
    <ligand>
        <name>Zn(2+)</name>
        <dbReference type="ChEBI" id="CHEBI:29105"/>
    </ligand>
</feature>
<dbReference type="InterPro" id="IPR015803">
    <property type="entry name" value="Cys-tRNA-ligase"/>
</dbReference>
<dbReference type="InterPro" id="IPR024909">
    <property type="entry name" value="Cys-tRNA/MSH_ligase"/>
</dbReference>
<evidence type="ECO:0000256" key="5">
    <source>
        <dbReference type="ARBA" id="ARBA00022598"/>
    </source>
</evidence>
<dbReference type="Proteomes" id="UP000542342">
    <property type="component" value="Unassembled WGS sequence"/>
</dbReference>
<dbReference type="PANTHER" id="PTHR10890:SF3">
    <property type="entry name" value="CYSTEINE--TRNA LIGASE, CYTOPLASMIC"/>
    <property type="match status" value="1"/>
</dbReference>
<dbReference type="InterPro" id="IPR009080">
    <property type="entry name" value="tRNAsynth_Ia_anticodon-bd"/>
</dbReference>
<evidence type="ECO:0000256" key="12">
    <source>
        <dbReference type="HAMAP-Rule" id="MF_00041"/>
    </source>
</evidence>
<comment type="catalytic activity">
    <reaction evidence="12">
        <text>tRNA(Cys) + L-cysteine + ATP = L-cysteinyl-tRNA(Cys) + AMP + diphosphate</text>
        <dbReference type="Rhea" id="RHEA:17773"/>
        <dbReference type="Rhea" id="RHEA-COMP:9661"/>
        <dbReference type="Rhea" id="RHEA-COMP:9679"/>
        <dbReference type="ChEBI" id="CHEBI:30616"/>
        <dbReference type="ChEBI" id="CHEBI:33019"/>
        <dbReference type="ChEBI" id="CHEBI:35235"/>
        <dbReference type="ChEBI" id="CHEBI:78442"/>
        <dbReference type="ChEBI" id="CHEBI:78517"/>
        <dbReference type="ChEBI" id="CHEBI:456215"/>
        <dbReference type="EC" id="6.1.1.16"/>
    </reaction>
</comment>
<dbReference type="SUPFAM" id="SSF47323">
    <property type="entry name" value="Anticodon-binding domain of a subclass of class I aminoacyl-tRNA synthetases"/>
    <property type="match status" value="1"/>
</dbReference>
<sequence length="521" mass="58923">MALQIYSTLSRSKQPFHKQPGETVTMYVCGPTVYKPSHIGHMVGPVIFDTVKRYLTWLGYRVTWVVNITDVDDKLIERARELGQSVTALAREMTEDYFRCLQALNVTGIDHFPRATEYVPVMIDIILDLEAKGYAYRADGDVYFDISRDPDYGKLCHRDPEQMAAGARLEINPKKRNPGDFALWKGARPDEPPEVRFDSPFGPGRPGWHIECSAMSLRLLGAPIDIHGGGLDLQFPHHENELAQSESYTGGEFVKIWMHNGLLKLRDKEGHEAKMAGSLGNVLNVMDALRHLSGDALRFFILKTHYRTPIDLGIWDWNNPATPLPQGLVEARKAHDTFVRFAERVQRILHVPFDQIPAPQRASDPHTVTQPEHQAAFQRFREFMDDDFNTGGAVGVLFELVNHLNRVADRGKLEDPACADPALRETFREGVTLVREMANILGLTFQAPATKWEADQGLTPQLLQLLIQLREKLRDSAKAAPKDNPLRGTLFQLSDHIRAQLLELGIILEDRPTGTSWRFSR</sequence>
<feature type="binding site" evidence="12">
    <location>
        <position position="212"/>
    </location>
    <ligand>
        <name>Zn(2+)</name>
        <dbReference type="ChEBI" id="CHEBI:29105"/>
    </ligand>
</feature>
<evidence type="ECO:0000256" key="6">
    <source>
        <dbReference type="ARBA" id="ARBA00022723"/>
    </source>
</evidence>
<keyword evidence="4 12" id="KW-0963">Cytoplasm</keyword>
<keyword evidence="8 12" id="KW-0862">Zinc</keyword>
<dbReference type="Pfam" id="PF01406">
    <property type="entry name" value="tRNA-synt_1e"/>
    <property type="match status" value="1"/>
</dbReference>
<evidence type="ECO:0000256" key="10">
    <source>
        <dbReference type="ARBA" id="ARBA00022917"/>
    </source>
</evidence>
<dbReference type="EMBL" id="JACEFB010000005">
    <property type="protein sequence ID" value="MBA2226335.1"/>
    <property type="molecule type" value="Genomic_DNA"/>
</dbReference>
<keyword evidence="11 12" id="KW-0030">Aminoacyl-tRNA synthetase</keyword>
<feature type="short sequence motif" description="'HIGH' region" evidence="12">
    <location>
        <begin position="31"/>
        <end position="41"/>
    </location>
</feature>
<comment type="caution">
    <text evidence="12">Lacks conserved residue(s) required for the propagation of feature annotation.</text>
</comment>
<accession>A0A7V8VE25</accession>
<evidence type="ECO:0000313" key="15">
    <source>
        <dbReference type="Proteomes" id="UP000542342"/>
    </source>
</evidence>
<comment type="cofactor">
    <cofactor evidence="12">
        <name>Zn(2+)</name>
        <dbReference type="ChEBI" id="CHEBI:29105"/>
    </cofactor>
    <text evidence="12">Binds 1 zinc ion per subunit.</text>
</comment>
<dbReference type="Gene3D" id="1.20.120.1910">
    <property type="entry name" value="Cysteine-tRNA ligase, C-terminal anti-codon recognition domain"/>
    <property type="match status" value="1"/>
</dbReference>
<evidence type="ECO:0000256" key="3">
    <source>
        <dbReference type="ARBA" id="ARBA00011245"/>
    </source>
</evidence>
<evidence type="ECO:0000256" key="1">
    <source>
        <dbReference type="ARBA" id="ARBA00004496"/>
    </source>
</evidence>
<feature type="binding site" evidence="12">
    <location>
        <position position="241"/>
    </location>
    <ligand>
        <name>Zn(2+)</name>
        <dbReference type="ChEBI" id="CHEBI:29105"/>
    </ligand>
</feature>
<keyword evidence="15" id="KW-1185">Reference proteome</keyword>
<organism evidence="14 15">
    <name type="scientific">Thermogemmata fonticola</name>
    <dbReference type="NCBI Taxonomy" id="2755323"/>
    <lineage>
        <taxon>Bacteria</taxon>
        <taxon>Pseudomonadati</taxon>
        <taxon>Planctomycetota</taxon>
        <taxon>Planctomycetia</taxon>
        <taxon>Gemmatales</taxon>
        <taxon>Gemmataceae</taxon>
        <taxon>Thermogemmata</taxon>
    </lineage>
</organism>
<evidence type="ECO:0000256" key="4">
    <source>
        <dbReference type="ARBA" id="ARBA00022490"/>
    </source>
</evidence>
<evidence type="ECO:0000313" key="14">
    <source>
        <dbReference type="EMBL" id="MBA2226335.1"/>
    </source>
</evidence>
<dbReference type="GO" id="GO:0008270">
    <property type="term" value="F:zinc ion binding"/>
    <property type="evidence" value="ECO:0007669"/>
    <property type="project" value="UniProtKB-UniRule"/>
</dbReference>
<evidence type="ECO:0000256" key="9">
    <source>
        <dbReference type="ARBA" id="ARBA00022840"/>
    </source>
</evidence>
<keyword evidence="9 12" id="KW-0067">ATP-binding</keyword>
<comment type="subunit">
    <text evidence="3 12">Monomer.</text>
</comment>
<feature type="domain" description="Cysteinyl-tRNA synthetase class Ia DALR" evidence="13">
    <location>
        <begin position="379"/>
        <end position="453"/>
    </location>
</feature>
<protein>
    <recommendedName>
        <fullName evidence="12">Cysteine--tRNA ligase</fullName>
        <ecNumber evidence="12">6.1.1.16</ecNumber>
    </recommendedName>
    <alternativeName>
        <fullName evidence="12">Cysteinyl-tRNA synthetase</fullName>
        <shortName evidence="12">CysRS</shortName>
    </alternativeName>
</protein>
<dbReference type="InterPro" id="IPR032678">
    <property type="entry name" value="tRNA-synt_1_cat_dom"/>
</dbReference>
<keyword evidence="7 12" id="KW-0547">Nucleotide-binding</keyword>
<dbReference type="GO" id="GO:0004817">
    <property type="term" value="F:cysteine-tRNA ligase activity"/>
    <property type="evidence" value="ECO:0007669"/>
    <property type="project" value="UniProtKB-UniRule"/>
</dbReference>
<dbReference type="GO" id="GO:0006423">
    <property type="term" value="P:cysteinyl-tRNA aminoacylation"/>
    <property type="evidence" value="ECO:0007669"/>
    <property type="project" value="UniProtKB-UniRule"/>
</dbReference>
<dbReference type="EC" id="6.1.1.16" evidence="12"/>
<evidence type="ECO:0000259" key="13">
    <source>
        <dbReference type="SMART" id="SM00840"/>
    </source>
</evidence>
<keyword evidence="6 12" id="KW-0479">Metal-binding</keyword>
<dbReference type="PANTHER" id="PTHR10890">
    <property type="entry name" value="CYSTEINYL-TRNA SYNTHETASE"/>
    <property type="match status" value="1"/>
</dbReference>
<dbReference type="NCBIfam" id="TIGR00435">
    <property type="entry name" value="cysS"/>
    <property type="match status" value="1"/>
</dbReference>
<gene>
    <name evidence="12" type="primary">cysS</name>
    <name evidence="14" type="ORF">H0921_09205</name>
</gene>
<dbReference type="SUPFAM" id="SSF52374">
    <property type="entry name" value="Nucleotidylyl transferase"/>
    <property type="match status" value="1"/>
</dbReference>
<dbReference type="GO" id="GO:0005829">
    <property type="term" value="C:cytosol"/>
    <property type="evidence" value="ECO:0007669"/>
    <property type="project" value="TreeGrafter"/>
</dbReference>
<reference evidence="14 15" key="1">
    <citation type="submission" date="2020-07" db="EMBL/GenBank/DDBJ databases">
        <title>Thermogemmata thermophila gen. nov., sp. nov., a novel moderate thermophilic planctomycete from a Kamchatka hot spring.</title>
        <authorList>
            <person name="Elcheninov A.G."/>
            <person name="Podosokorskaya O.A."/>
            <person name="Kovaleva O.L."/>
            <person name="Novikov A."/>
            <person name="Bonch-Osmolovskaya E.A."/>
            <person name="Toshchakov S.V."/>
            <person name="Kublanov I.V."/>
        </authorList>
    </citation>
    <scope>NUCLEOTIDE SEQUENCE [LARGE SCALE GENOMIC DNA]</scope>
    <source>
        <strain evidence="14 15">2918</strain>
    </source>
</reference>
<dbReference type="InterPro" id="IPR014729">
    <property type="entry name" value="Rossmann-like_a/b/a_fold"/>
</dbReference>
<evidence type="ECO:0000256" key="11">
    <source>
        <dbReference type="ARBA" id="ARBA00023146"/>
    </source>
</evidence>
<dbReference type="PRINTS" id="PR00983">
    <property type="entry name" value="TRNASYNTHCYS"/>
</dbReference>
<comment type="subcellular location">
    <subcellularLocation>
        <location evidence="1 12">Cytoplasm</location>
    </subcellularLocation>
</comment>
<comment type="similarity">
    <text evidence="2 12">Belongs to the class-I aminoacyl-tRNA synthetase family.</text>
</comment>
<comment type="caution">
    <text evidence="14">The sequence shown here is derived from an EMBL/GenBank/DDBJ whole genome shotgun (WGS) entry which is preliminary data.</text>
</comment>
<evidence type="ECO:0000256" key="7">
    <source>
        <dbReference type="ARBA" id="ARBA00022741"/>
    </source>
</evidence>
<name>A0A7V8VE25_9BACT</name>
<evidence type="ECO:0000256" key="8">
    <source>
        <dbReference type="ARBA" id="ARBA00022833"/>
    </source>
</evidence>
<dbReference type="HAMAP" id="MF_00041">
    <property type="entry name" value="Cys_tRNA_synth"/>
    <property type="match status" value="1"/>
</dbReference>
<evidence type="ECO:0000256" key="2">
    <source>
        <dbReference type="ARBA" id="ARBA00005594"/>
    </source>
</evidence>
<proteinExistence type="inferred from homology"/>
<dbReference type="InterPro" id="IPR015273">
    <property type="entry name" value="Cys-tRNA-synt_Ia_DALR"/>
</dbReference>
<dbReference type="GO" id="GO:0005524">
    <property type="term" value="F:ATP binding"/>
    <property type="evidence" value="ECO:0007669"/>
    <property type="project" value="UniProtKB-UniRule"/>
</dbReference>
<keyword evidence="10 12" id="KW-0648">Protein biosynthesis</keyword>
<dbReference type="Pfam" id="PF09190">
    <property type="entry name" value="DALR_2"/>
    <property type="match status" value="1"/>
</dbReference>